<name>A0ACC0YIU0_9ROSI</name>
<dbReference type="Proteomes" id="UP001163603">
    <property type="component" value="Chromosome 6"/>
</dbReference>
<sequence>MMLQKLAANVSKEKIDDTIARKLDVKSILSSPYPTNTIRLVDCGCAVGPNTFNTMQDLIETIKQKYKSQCPDSEMPDFQVFFNDQSYNDFNTLFTSVPQETQYFVAGVPGSFHKRLFPELFLHVVHVSHALHWLSKAPEELLDRSSAAWNKGRIHYAFAPKEVVNAYANQFARDLESFLKARAKEIVSGGIIVISNPSIPDGMPFSQIANGLMYDCMGAIFYDMVKEGLISEAQVDAFNLPIYACPPGEFTGVVERNGNFSIEAIGLTNPSPWLKGRINMQEFVKHLRAAFEGMFSKHFPLEISDEMYRRLVERLDEINDEMTACYRDGIQLYAVLRRI</sequence>
<accession>A0ACC0YIU0</accession>
<protein>
    <submittedName>
        <fullName evidence="1">Uncharacterized protein</fullName>
    </submittedName>
</protein>
<organism evidence="1 2">
    <name type="scientific">Pistacia integerrima</name>
    <dbReference type="NCBI Taxonomy" id="434235"/>
    <lineage>
        <taxon>Eukaryota</taxon>
        <taxon>Viridiplantae</taxon>
        <taxon>Streptophyta</taxon>
        <taxon>Embryophyta</taxon>
        <taxon>Tracheophyta</taxon>
        <taxon>Spermatophyta</taxon>
        <taxon>Magnoliopsida</taxon>
        <taxon>eudicotyledons</taxon>
        <taxon>Gunneridae</taxon>
        <taxon>Pentapetalae</taxon>
        <taxon>rosids</taxon>
        <taxon>malvids</taxon>
        <taxon>Sapindales</taxon>
        <taxon>Anacardiaceae</taxon>
        <taxon>Pistacia</taxon>
    </lineage>
</organism>
<proteinExistence type="predicted"/>
<dbReference type="EMBL" id="CM047741">
    <property type="protein sequence ID" value="KAJ0037285.1"/>
    <property type="molecule type" value="Genomic_DNA"/>
</dbReference>
<keyword evidence="2" id="KW-1185">Reference proteome</keyword>
<reference evidence="2" key="1">
    <citation type="journal article" date="2023" name="G3 (Bethesda)">
        <title>Genome assembly and association tests identify interacting loci associated with vigor, precocity, and sex in interspecific pistachio rootstocks.</title>
        <authorList>
            <person name="Palmer W."/>
            <person name="Jacygrad E."/>
            <person name="Sagayaradj S."/>
            <person name="Cavanaugh K."/>
            <person name="Han R."/>
            <person name="Bertier L."/>
            <person name="Beede B."/>
            <person name="Kafkas S."/>
            <person name="Golino D."/>
            <person name="Preece J."/>
            <person name="Michelmore R."/>
        </authorList>
    </citation>
    <scope>NUCLEOTIDE SEQUENCE [LARGE SCALE GENOMIC DNA]</scope>
</reference>
<evidence type="ECO:0000313" key="2">
    <source>
        <dbReference type="Proteomes" id="UP001163603"/>
    </source>
</evidence>
<evidence type="ECO:0000313" key="1">
    <source>
        <dbReference type="EMBL" id="KAJ0037285.1"/>
    </source>
</evidence>
<gene>
    <name evidence="1" type="ORF">Pint_22445</name>
</gene>
<comment type="caution">
    <text evidence="1">The sequence shown here is derived from an EMBL/GenBank/DDBJ whole genome shotgun (WGS) entry which is preliminary data.</text>
</comment>